<reference evidence="1 2" key="1">
    <citation type="submission" date="2017-10" db="EMBL/GenBank/DDBJ databases">
        <title>genome sequences of Staph epi in chlorhexidine trial.</title>
        <authorList>
            <person name="Greninger A.L."/>
            <person name="Addetia A."/>
            <person name="Qin X."/>
            <person name="Zerr D."/>
        </authorList>
    </citation>
    <scope>NUCLEOTIDE SEQUENCE [LARGE SCALE GENOMIC DNA]</scope>
    <source>
        <strain evidence="1 2">SCH-17</strain>
    </source>
</reference>
<proteinExistence type="predicted"/>
<dbReference type="RefSeq" id="WP_001830552.1">
    <property type="nucleotide sequence ID" value="NZ_CABHIX010000002.1"/>
</dbReference>
<protein>
    <submittedName>
        <fullName evidence="1">YqcI/YcgG family protein</fullName>
    </submittedName>
</protein>
<gene>
    <name evidence="1" type="ORF">CTJ08_01930</name>
</gene>
<dbReference type="PANTHER" id="PTHR40045:SF1">
    <property type="entry name" value="YQCI_YCGG FAMILY PROTEIN"/>
    <property type="match status" value="1"/>
</dbReference>
<evidence type="ECO:0000313" key="1">
    <source>
        <dbReference type="EMBL" id="PIH11095.1"/>
    </source>
</evidence>
<dbReference type="Pfam" id="PF08892">
    <property type="entry name" value="YqcI_YcgG"/>
    <property type="match status" value="1"/>
</dbReference>
<dbReference type="AlphaFoldDB" id="A0AAE5QY55"/>
<evidence type="ECO:0000313" key="2">
    <source>
        <dbReference type="Proteomes" id="UP000228502"/>
    </source>
</evidence>
<dbReference type="PANTHER" id="PTHR40045">
    <property type="entry name" value="YCGG FAMILY PROTEIN"/>
    <property type="match status" value="1"/>
</dbReference>
<comment type="caution">
    <text evidence="1">The sequence shown here is derived from an EMBL/GenBank/DDBJ whole genome shotgun (WGS) entry which is preliminary data.</text>
</comment>
<dbReference type="Proteomes" id="UP000228502">
    <property type="component" value="Unassembled WGS sequence"/>
</dbReference>
<accession>A0AAE5QY55</accession>
<sequence>MFVYQSDIKNVAEEYNWLKNETQKTKEVIESKGFPCVFGVQGHNKQVHFYSALNYPYNPKDLAEDITDYLKELDKMSPKDRGVSGLLVFFEPIGEMNIHAKQFMVWKVLSKMKSEYGDQEDNVDDNPLEDGYSFLFKNEFWFINFSSNSYKNRKSRNLGAFITLAMQTLSKSNEYFNSNIKTKAKAQKTVRNLAEKYDGCPVHSGLGPVIGSGKFSPAKLSYFIGDTNDEKSYEPWRFKEFVPKRIFIDNTIFENNLKAISDFQNLYIWGSVETFSKNTNIEYMNSSNILLTNNAITIDKFKENINIATFDKNLAAQYHIFNIDYFNDLLALRY</sequence>
<dbReference type="InterPro" id="IPR014988">
    <property type="entry name" value="Uncharacterised_YqcI/YcgG"/>
</dbReference>
<organism evidence="1 2">
    <name type="scientific">Staphylococcus epidermidis</name>
    <dbReference type="NCBI Taxonomy" id="1282"/>
    <lineage>
        <taxon>Bacteria</taxon>
        <taxon>Bacillati</taxon>
        <taxon>Bacillota</taxon>
        <taxon>Bacilli</taxon>
        <taxon>Bacillales</taxon>
        <taxon>Staphylococcaceae</taxon>
        <taxon>Staphylococcus</taxon>
    </lineage>
</organism>
<dbReference type="EMBL" id="PEJG01000002">
    <property type="protein sequence ID" value="PIH11095.1"/>
    <property type="molecule type" value="Genomic_DNA"/>
</dbReference>
<name>A0AAE5QY55_STAEP</name>